<reference evidence="2" key="1">
    <citation type="submission" date="2023-06" db="EMBL/GenBank/DDBJ databases">
        <title>Cytophagales bacterium Strain LB-30, isolated from soil.</title>
        <authorList>
            <person name="Liu B."/>
        </authorList>
    </citation>
    <scope>NUCLEOTIDE SEQUENCE</scope>
    <source>
        <strain evidence="2">LB-30</strain>
    </source>
</reference>
<dbReference type="Proteomes" id="UP001168552">
    <property type="component" value="Unassembled WGS sequence"/>
</dbReference>
<evidence type="ECO:0000259" key="1">
    <source>
        <dbReference type="Pfam" id="PF01323"/>
    </source>
</evidence>
<protein>
    <submittedName>
        <fullName evidence="2">DsbA family oxidoreductase</fullName>
    </submittedName>
</protein>
<comment type="caution">
    <text evidence="2">The sequence shown here is derived from an EMBL/GenBank/DDBJ whole genome shotgun (WGS) entry which is preliminary data.</text>
</comment>
<dbReference type="RefSeq" id="WP_320004995.1">
    <property type="nucleotide sequence ID" value="NZ_JAUHJS010000007.1"/>
</dbReference>
<dbReference type="InterPro" id="IPR036249">
    <property type="entry name" value="Thioredoxin-like_sf"/>
</dbReference>
<dbReference type="EMBL" id="JAUHJS010000007">
    <property type="protein sequence ID" value="MDN4166457.1"/>
    <property type="molecule type" value="Genomic_DNA"/>
</dbReference>
<dbReference type="SUPFAM" id="SSF52833">
    <property type="entry name" value="Thioredoxin-like"/>
    <property type="match status" value="1"/>
</dbReference>
<dbReference type="CDD" id="cd03024">
    <property type="entry name" value="DsbA_FrnE"/>
    <property type="match status" value="1"/>
</dbReference>
<name>A0ABT8F7P1_9BACT</name>
<proteinExistence type="predicted"/>
<evidence type="ECO:0000313" key="3">
    <source>
        <dbReference type="Proteomes" id="UP001168552"/>
    </source>
</evidence>
<gene>
    <name evidence="2" type="ORF">QWY31_13180</name>
</gene>
<dbReference type="Gene3D" id="3.40.30.10">
    <property type="entry name" value="Glutaredoxin"/>
    <property type="match status" value="1"/>
</dbReference>
<dbReference type="PANTHER" id="PTHR13887:SF41">
    <property type="entry name" value="THIOREDOXIN SUPERFAMILY PROTEIN"/>
    <property type="match status" value="1"/>
</dbReference>
<sequence length="237" mass="26740">MLQSITPNNSFKVDIVSDVVCPWCYIGKKRFEKAIDSLSAEYGFEVNWHPFQLNPDMPREGRNQKEYFSEKFGSWDRFMGMLQHVKSAAEGEGLQFAIEKHVNSPNTLDAHRIVKLGQDLGLQDEIVNAFFKAYFEEALDLTQKENLLLVAERAGIDRAKAEALLATQEGLSEVLQAEEHYKKLGVTGVPFFIINDKYAFSGAQPTESILQILKQVAEKDNIQPLSGQQCDVDGNCY</sequence>
<organism evidence="2 3">
    <name type="scientific">Shiella aurantiaca</name>
    <dbReference type="NCBI Taxonomy" id="3058365"/>
    <lineage>
        <taxon>Bacteria</taxon>
        <taxon>Pseudomonadati</taxon>
        <taxon>Bacteroidota</taxon>
        <taxon>Cytophagia</taxon>
        <taxon>Cytophagales</taxon>
        <taxon>Shiellaceae</taxon>
        <taxon>Shiella</taxon>
    </lineage>
</organism>
<dbReference type="Pfam" id="PF01323">
    <property type="entry name" value="DSBA"/>
    <property type="match status" value="1"/>
</dbReference>
<accession>A0ABT8F7P1</accession>
<evidence type="ECO:0000313" key="2">
    <source>
        <dbReference type="EMBL" id="MDN4166457.1"/>
    </source>
</evidence>
<feature type="domain" description="DSBA-like thioredoxin" evidence="1">
    <location>
        <begin position="13"/>
        <end position="213"/>
    </location>
</feature>
<dbReference type="PANTHER" id="PTHR13887">
    <property type="entry name" value="GLUTATHIONE S-TRANSFERASE KAPPA"/>
    <property type="match status" value="1"/>
</dbReference>
<dbReference type="InterPro" id="IPR001853">
    <property type="entry name" value="DSBA-like_thioredoxin_dom"/>
</dbReference>
<keyword evidence="3" id="KW-1185">Reference proteome</keyword>